<evidence type="ECO:0000256" key="2">
    <source>
        <dbReference type="ARBA" id="ARBA00023136"/>
    </source>
</evidence>
<dbReference type="GO" id="GO:0051205">
    <property type="term" value="P:protein insertion into membrane"/>
    <property type="evidence" value="ECO:0007669"/>
    <property type="project" value="UniProtKB-UniRule"/>
</dbReference>
<evidence type="ECO:0000313" key="7">
    <source>
        <dbReference type="EMBL" id="MBB6521191.1"/>
    </source>
</evidence>
<comment type="subunit">
    <text evidence="4">Part of the Bam complex.</text>
</comment>
<dbReference type="InterPro" id="IPR026592">
    <property type="entry name" value="BamE"/>
</dbReference>
<evidence type="ECO:0000256" key="4">
    <source>
        <dbReference type="HAMAP-Rule" id="MF_00925"/>
    </source>
</evidence>
<dbReference type="EMBL" id="JACHHT010000001">
    <property type="protein sequence ID" value="MBB6521191.1"/>
    <property type="molecule type" value="Genomic_DNA"/>
</dbReference>
<evidence type="ECO:0000256" key="5">
    <source>
        <dbReference type="SAM" id="SignalP"/>
    </source>
</evidence>
<evidence type="ECO:0000256" key="1">
    <source>
        <dbReference type="ARBA" id="ARBA00022729"/>
    </source>
</evidence>
<dbReference type="GO" id="GO:1990063">
    <property type="term" value="C:Bam protein complex"/>
    <property type="evidence" value="ECO:0007669"/>
    <property type="project" value="TreeGrafter"/>
</dbReference>
<keyword evidence="4" id="KW-0449">Lipoprotein</keyword>
<evidence type="ECO:0000256" key="3">
    <source>
        <dbReference type="ARBA" id="ARBA00023237"/>
    </source>
</evidence>
<evidence type="ECO:0000259" key="6">
    <source>
        <dbReference type="Pfam" id="PF04355"/>
    </source>
</evidence>
<comment type="caution">
    <text evidence="7">The sequence shown here is derived from an EMBL/GenBank/DDBJ whole genome shotgun (WGS) entry which is preliminary data.</text>
</comment>
<comment type="function">
    <text evidence="4">Part of the outer membrane protein assembly complex, which is involved in assembly and insertion of beta-barrel proteins into the outer membrane.</text>
</comment>
<reference evidence="7 8" key="1">
    <citation type="submission" date="2020-08" db="EMBL/GenBank/DDBJ databases">
        <title>Genomic Encyclopedia of Type Strains, Phase IV (KMG-IV): sequencing the most valuable type-strain genomes for metagenomic binning, comparative biology and taxonomic classification.</title>
        <authorList>
            <person name="Goeker M."/>
        </authorList>
    </citation>
    <scope>NUCLEOTIDE SEQUENCE [LARGE SCALE GENOMIC DNA]</scope>
    <source>
        <strain evidence="7 8">DSM 22368</strain>
    </source>
</reference>
<organism evidence="7 8">
    <name type="scientific">Pseudoteredinibacter isoporae</name>
    <dbReference type="NCBI Taxonomy" id="570281"/>
    <lineage>
        <taxon>Bacteria</taxon>
        <taxon>Pseudomonadati</taxon>
        <taxon>Pseudomonadota</taxon>
        <taxon>Gammaproteobacteria</taxon>
        <taxon>Cellvibrionales</taxon>
        <taxon>Cellvibrionaceae</taxon>
        <taxon>Pseudoteredinibacter</taxon>
    </lineage>
</organism>
<dbReference type="FunCoup" id="A0A7X0MUZ8">
    <property type="interactions" value="55"/>
</dbReference>
<feature type="domain" description="Outer membrane protein assembly factor BamE" evidence="6">
    <location>
        <begin position="36"/>
        <end position="102"/>
    </location>
</feature>
<dbReference type="Pfam" id="PF04355">
    <property type="entry name" value="BamE"/>
    <property type="match status" value="1"/>
</dbReference>
<gene>
    <name evidence="4" type="primary">bamE</name>
    <name evidence="7" type="ORF">HNR48_001469</name>
</gene>
<proteinExistence type="inferred from homology"/>
<comment type="similarity">
    <text evidence="4">Belongs to the BamE family.</text>
</comment>
<feature type="signal peptide" evidence="5">
    <location>
        <begin position="1"/>
        <end position="23"/>
    </location>
</feature>
<accession>A0A7X0MUZ8</accession>
<dbReference type="PANTHER" id="PTHR37482:SF1">
    <property type="entry name" value="OUTER MEMBRANE PROTEIN ASSEMBLY FACTOR BAME"/>
    <property type="match status" value="1"/>
</dbReference>
<dbReference type="PROSITE" id="PS51257">
    <property type="entry name" value="PROKAR_LIPOPROTEIN"/>
    <property type="match status" value="1"/>
</dbReference>
<dbReference type="RefSeq" id="WP_166849194.1">
    <property type="nucleotide sequence ID" value="NZ_JAAONY010000001.1"/>
</dbReference>
<keyword evidence="1 4" id="KW-0732">Signal</keyword>
<evidence type="ECO:0000313" key="8">
    <source>
        <dbReference type="Proteomes" id="UP000528457"/>
    </source>
</evidence>
<keyword evidence="4" id="KW-0564">Palmitate</keyword>
<dbReference type="AlphaFoldDB" id="A0A7X0MUZ8"/>
<dbReference type="Proteomes" id="UP000528457">
    <property type="component" value="Unassembled WGS sequence"/>
</dbReference>
<keyword evidence="3 4" id="KW-0998">Cell outer membrane</keyword>
<dbReference type="GO" id="GO:0030674">
    <property type="term" value="F:protein-macromolecule adaptor activity"/>
    <property type="evidence" value="ECO:0007669"/>
    <property type="project" value="TreeGrafter"/>
</dbReference>
<dbReference type="Gene3D" id="3.30.1450.10">
    <property type="match status" value="1"/>
</dbReference>
<feature type="chain" id="PRO_5031662275" description="Outer membrane protein assembly factor BamE" evidence="5">
    <location>
        <begin position="24"/>
        <end position="116"/>
    </location>
</feature>
<dbReference type="InterPro" id="IPR037873">
    <property type="entry name" value="BamE-like"/>
</dbReference>
<name>A0A7X0MUZ8_9GAMM</name>
<dbReference type="InterPro" id="IPR007450">
    <property type="entry name" value="BamE_dom"/>
</dbReference>
<keyword evidence="2 4" id="KW-0472">Membrane</keyword>
<dbReference type="GO" id="GO:0043165">
    <property type="term" value="P:Gram-negative-bacterium-type cell outer membrane assembly"/>
    <property type="evidence" value="ECO:0007669"/>
    <property type="project" value="UniProtKB-UniRule"/>
</dbReference>
<dbReference type="InParanoid" id="A0A7X0MUZ8"/>
<protein>
    <recommendedName>
        <fullName evidence="4">Outer membrane protein assembly factor BamE</fullName>
    </recommendedName>
</protein>
<dbReference type="PANTHER" id="PTHR37482">
    <property type="entry name" value="OUTER MEMBRANE PROTEIN ASSEMBLY FACTOR BAME"/>
    <property type="match status" value="1"/>
</dbReference>
<comment type="subcellular location">
    <subcellularLocation>
        <location evidence="4">Cell outer membrane</location>
        <topology evidence="4">Lipid-anchor</topology>
    </subcellularLocation>
</comment>
<dbReference type="HAMAP" id="MF_00925">
    <property type="entry name" value="OM_assembly_BamE"/>
    <property type="match status" value="1"/>
</dbReference>
<keyword evidence="8" id="KW-1185">Reference proteome</keyword>
<sequence length="116" mass="13186">MQKAVKLSIAAACLLMISACSYLKFPGVYTLDIQQGNIITQDMVDQLKPGMTKRQVRFVLGTPLITDTFTPDRWDYYYSLKDANGKLTKERLTVFFDEEDKLARFSGDFRAENGDS</sequence>